<comment type="caution">
    <text evidence="2">The sequence shown here is derived from an EMBL/GenBank/DDBJ whole genome shotgun (WGS) entry which is preliminary data.</text>
</comment>
<dbReference type="AlphaFoldDB" id="A0A9P1GHP9"/>
<dbReference type="InterPro" id="IPR050869">
    <property type="entry name" value="H3K4_H4K5_MeTrfase"/>
</dbReference>
<evidence type="ECO:0000259" key="1">
    <source>
        <dbReference type="PROSITE" id="PS50280"/>
    </source>
</evidence>
<proteinExistence type="predicted"/>
<feature type="domain" description="SET" evidence="1">
    <location>
        <begin position="1"/>
        <end position="148"/>
    </location>
</feature>
<keyword evidence="4" id="KW-1185">Reference proteome</keyword>
<dbReference type="EMBL" id="CAMXCT030006179">
    <property type="protein sequence ID" value="CAL4801422.1"/>
    <property type="molecule type" value="Genomic_DNA"/>
</dbReference>
<dbReference type="EMBL" id="CAMXCT020006179">
    <property type="protein sequence ID" value="CAL1167485.1"/>
    <property type="molecule type" value="Genomic_DNA"/>
</dbReference>
<dbReference type="InterPro" id="IPR046341">
    <property type="entry name" value="SET_dom_sf"/>
</dbReference>
<dbReference type="PANTHER" id="PTHR12197:SF251">
    <property type="entry name" value="EG:BACR7C10.4 PROTEIN"/>
    <property type="match status" value="1"/>
</dbReference>
<accession>A0A9P1GHP9</accession>
<dbReference type="Gene3D" id="1.25.40.10">
    <property type="entry name" value="Tetratricopeptide repeat domain"/>
    <property type="match status" value="1"/>
</dbReference>
<reference evidence="2" key="1">
    <citation type="submission" date="2022-10" db="EMBL/GenBank/DDBJ databases">
        <authorList>
            <person name="Chen Y."/>
            <person name="Dougan E. K."/>
            <person name="Chan C."/>
            <person name="Rhodes N."/>
            <person name="Thang M."/>
        </authorList>
    </citation>
    <scope>NUCLEOTIDE SEQUENCE</scope>
</reference>
<dbReference type="CDD" id="cd20071">
    <property type="entry name" value="SET_SMYD"/>
    <property type="match status" value="1"/>
</dbReference>
<evidence type="ECO:0000313" key="3">
    <source>
        <dbReference type="EMBL" id="CAL4801422.1"/>
    </source>
</evidence>
<dbReference type="GO" id="GO:0005634">
    <property type="term" value="C:nucleus"/>
    <property type="evidence" value="ECO:0007669"/>
    <property type="project" value="TreeGrafter"/>
</dbReference>
<organism evidence="2">
    <name type="scientific">Cladocopium goreaui</name>
    <dbReference type="NCBI Taxonomy" id="2562237"/>
    <lineage>
        <taxon>Eukaryota</taxon>
        <taxon>Sar</taxon>
        <taxon>Alveolata</taxon>
        <taxon>Dinophyceae</taxon>
        <taxon>Suessiales</taxon>
        <taxon>Symbiodiniaceae</taxon>
        <taxon>Cladocopium</taxon>
    </lineage>
</organism>
<protein>
    <submittedName>
        <fullName evidence="3">SET domain-containing protein</fullName>
    </submittedName>
</protein>
<dbReference type="InterPro" id="IPR011990">
    <property type="entry name" value="TPR-like_helical_dom_sf"/>
</dbReference>
<gene>
    <name evidence="2" type="ORF">C1SCF055_LOCUS39034</name>
</gene>
<dbReference type="Pfam" id="PF00856">
    <property type="entry name" value="SET"/>
    <property type="match status" value="1"/>
</dbReference>
<evidence type="ECO:0000313" key="4">
    <source>
        <dbReference type="Proteomes" id="UP001152797"/>
    </source>
</evidence>
<dbReference type="OrthoDB" id="408529at2759"/>
<dbReference type="SMART" id="SM00317">
    <property type="entry name" value="SET"/>
    <property type="match status" value="1"/>
</dbReference>
<dbReference type="Gene3D" id="2.170.270.10">
    <property type="entry name" value="SET domain"/>
    <property type="match status" value="1"/>
</dbReference>
<dbReference type="Proteomes" id="UP001152797">
    <property type="component" value="Unassembled WGS sequence"/>
</dbReference>
<name>A0A9P1GHP9_9DINO</name>
<dbReference type="SUPFAM" id="SSF82199">
    <property type="entry name" value="SET domain"/>
    <property type="match status" value="1"/>
</dbReference>
<dbReference type="InterPro" id="IPR001214">
    <property type="entry name" value="SET_dom"/>
</dbReference>
<dbReference type="PROSITE" id="PS50280">
    <property type="entry name" value="SET"/>
    <property type="match status" value="1"/>
</dbReference>
<evidence type="ECO:0000313" key="2">
    <source>
        <dbReference type="EMBL" id="CAI4014110.1"/>
    </source>
</evidence>
<dbReference type="EMBL" id="CAMXCT010006179">
    <property type="protein sequence ID" value="CAI4014110.1"/>
    <property type="molecule type" value="Genomic_DNA"/>
</dbReference>
<reference evidence="3 4" key="2">
    <citation type="submission" date="2024-05" db="EMBL/GenBank/DDBJ databases">
        <authorList>
            <person name="Chen Y."/>
            <person name="Shah S."/>
            <person name="Dougan E. K."/>
            <person name="Thang M."/>
            <person name="Chan C."/>
        </authorList>
    </citation>
    <scope>NUCLEOTIDE SEQUENCE [LARGE SCALE GENOMIC DNA]</scope>
</reference>
<dbReference type="PANTHER" id="PTHR12197">
    <property type="entry name" value="HISTONE-LYSINE N-METHYLTRANSFERASE SMYD"/>
    <property type="match status" value="1"/>
</dbReference>
<sequence>MAVAVVSDAERPHLGKFLRASNAFKPGDLVLCEEPVLRLRRWNPEALSAASRLREAQLFVPEGDSAAVRRLRQATASEADPETSLFVRSVVHFNSFGAGPSGRDQVVFPTLARANHSCLPNCLVDGDAGTLRAVRPISVGEEVTVSYLDDAGLLMDISSRQKELQERYEFRCQCQRCTSVDDTRRFSCPCGGDRLPLDKSRLRCLACKETMEAAELFEAEEHLAQQWLIAGSLLRYFPLPHGHSLGI</sequence>